<feature type="compositionally biased region" description="Polar residues" evidence="10">
    <location>
        <begin position="2037"/>
        <end position="2065"/>
    </location>
</feature>
<dbReference type="InterPro" id="IPR017930">
    <property type="entry name" value="Myb_dom"/>
</dbReference>
<dbReference type="PROSITE" id="PS51293">
    <property type="entry name" value="SANT"/>
    <property type="match status" value="2"/>
</dbReference>
<feature type="region of interest" description="Disordered" evidence="10">
    <location>
        <begin position="744"/>
        <end position="783"/>
    </location>
</feature>
<feature type="non-terminal residue" evidence="14">
    <location>
        <position position="1"/>
    </location>
</feature>
<feature type="region of interest" description="Disordered" evidence="10">
    <location>
        <begin position="2264"/>
        <end position="2400"/>
    </location>
</feature>
<dbReference type="GO" id="GO:0000122">
    <property type="term" value="P:negative regulation of transcription by RNA polymerase II"/>
    <property type="evidence" value="ECO:0007669"/>
    <property type="project" value="TreeGrafter"/>
</dbReference>
<feature type="compositionally biased region" description="Basic and acidic residues" evidence="10">
    <location>
        <begin position="203"/>
        <end position="212"/>
    </location>
</feature>
<feature type="compositionally biased region" description="Basic residues" evidence="10">
    <location>
        <begin position="603"/>
        <end position="619"/>
    </location>
</feature>
<feature type="compositionally biased region" description="Basic and acidic residues" evidence="10">
    <location>
        <begin position="1746"/>
        <end position="1766"/>
    </location>
</feature>
<dbReference type="GO" id="GO:0003714">
    <property type="term" value="F:transcription corepressor activity"/>
    <property type="evidence" value="ECO:0007669"/>
    <property type="project" value="TreeGrafter"/>
</dbReference>
<feature type="compositionally biased region" description="Basic and acidic residues" evidence="10">
    <location>
        <begin position="744"/>
        <end position="756"/>
    </location>
</feature>
<dbReference type="FunFam" id="1.10.10.60:FF:000026">
    <property type="entry name" value="Nuclear receptor corepressor 2 isoform 1"/>
    <property type="match status" value="1"/>
</dbReference>
<feature type="region of interest" description="Disordered" evidence="10">
    <location>
        <begin position="1924"/>
        <end position="2017"/>
    </location>
</feature>
<feature type="domain" description="HTH myb-type" evidence="13">
    <location>
        <begin position="688"/>
        <end position="735"/>
    </location>
</feature>
<feature type="compositionally biased region" description="Basic and acidic residues" evidence="10">
    <location>
        <begin position="1058"/>
        <end position="1078"/>
    </location>
</feature>
<feature type="compositionally biased region" description="Acidic residues" evidence="10">
    <location>
        <begin position="765"/>
        <end position="776"/>
    </location>
</feature>
<dbReference type="SUPFAM" id="SSF46689">
    <property type="entry name" value="Homeodomain-like"/>
    <property type="match status" value="2"/>
</dbReference>
<feature type="domain" description="SANT" evidence="12">
    <location>
        <begin position="684"/>
        <end position="735"/>
    </location>
</feature>
<feature type="compositionally biased region" description="Basic and acidic residues" evidence="10">
    <location>
        <begin position="576"/>
        <end position="602"/>
    </location>
</feature>
<dbReference type="SMART" id="SM00717">
    <property type="entry name" value="SANT"/>
    <property type="match status" value="2"/>
</dbReference>
<dbReference type="PANTHER" id="PTHR13992">
    <property type="entry name" value="NUCLEAR RECEPTOR CO-REPRESSOR RELATED NCOR"/>
    <property type="match status" value="1"/>
</dbReference>
<feature type="compositionally biased region" description="Polar residues" evidence="10">
    <location>
        <begin position="1965"/>
        <end position="1980"/>
    </location>
</feature>
<evidence type="ECO:0000259" key="13">
    <source>
        <dbReference type="PROSITE" id="PS51294"/>
    </source>
</evidence>
<feature type="domain" description="SANT" evidence="12">
    <location>
        <begin position="468"/>
        <end position="519"/>
    </location>
</feature>
<feature type="compositionally biased region" description="Polar residues" evidence="10">
    <location>
        <begin position="2264"/>
        <end position="2283"/>
    </location>
</feature>
<dbReference type="GO" id="GO:0000785">
    <property type="term" value="C:chromatin"/>
    <property type="evidence" value="ECO:0007669"/>
    <property type="project" value="TreeGrafter"/>
</dbReference>
<feature type="compositionally biased region" description="Low complexity" evidence="10">
    <location>
        <begin position="1996"/>
        <end position="2017"/>
    </location>
</feature>
<feature type="compositionally biased region" description="Pro residues" evidence="10">
    <location>
        <begin position="2382"/>
        <end position="2395"/>
    </location>
</feature>
<evidence type="ECO:0000313" key="14">
    <source>
        <dbReference type="EMBL" id="CAF98508.1"/>
    </source>
</evidence>
<reference evidence="14" key="1">
    <citation type="journal article" date="2004" name="Nature">
        <title>Genome duplication in the teleost fish Tetraodon nigroviridis reveals the early vertebrate proto-karyotype.</title>
        <authorList>
            <person name="Jaillon O."/>
            <person name="Aury J.-M."/>
            <person name="Brunet F."/>
            <person name="Petit J.-L."/>
            <person name="Stange-Thomann N."/>
            <person name="Mauceli E."/>
            <person name="Bouneau L."/>
            <person name="Fischer C."/>
            <person name="Ozouf-Costaz C."/>
            <person name="Bernot A."/>
            <person name="Nicaud S."/>
            <person name="Jaffe D."/>
            <person name="Fisher S."/>
            <person name="Lutfalla G."/>
            <person name="Dossat C."/>
            <person name="Segurens B."/>
            <person name="Dasilva C."/>
            <person name="Salanoubat M."/>
            <person name="Levy M."/>
            <person name="Boudet N."/>
            <person name="Castellano S."/>
            <person name="Anthouard V."/>
            <person name="Jubin C."/>
            <person name="Castelli V."/>
            <person name="Katinka M."/>
            <person name="Vacherie B."/>
            <person name="Biemont C."/>
            <person name="Skalli Z."/>
            <person name="Cattolico L."/>
            <person name="Poulain J."/>
            <person name="De Berardinis V."/>
            <person name="Cruaud C."/>
            <person name="Duprat S."/>
            <person name="Brottier P."/>
            <person name="Coutanceau J.-P."/>
            <person name="Gouzy J."/>
            <person name="Parra G."/>
            <person name="Lardier G."/>
            <person name="Chapple C."/>
            <person name="McKernan K.J."/>
            <person name="McEwan P."/>
            <person name="Bosak S."/>
            <person name="Kellis M."/>
            <person name="Volff J.-N."/>
            <person name="Guigo R."/>
            <person name="Zody M.C."/>
            <person name="Mesirov J."/>
            <person name="Lindblad-Toh K."/>
            <person name="Birren B."/>
            <person name="Nusbaum C."/>
            <person name="Kahn D."/>
            <person name="Robinson-Rechavi M."/>
            <person name="Laudet V."/>
            <person name="Schachter V."/>
            <person name="Quetier F."/>
            <person name="Saurin W."/>
            <person name="Scarpelli C."/>
            <person name="Wincker P."/>
            <person name="Lander E.S."/>
            <person name="Weissenbach J."/>
            <person name="Roest Crollius H."/>
        </authorList>
    </citation>
    <scope>NUCLEOTIDE SEQUENCE [LARGE SCALE GENOMIC DNA]</scope>
</reference>
<feature type="region of interest" description="Disordered" evidence="10">
    <location>
        <begin position="2037"/>
        <end position="2160"/>
    </location>
</feature>
<dbReference type="Gene3D" id="1.20.58.1880">
    <property type="match status" value="1"/>
</dbReference>
<reference evidence="14" key="2">
    <citation type="submission" date="2004-02" db="EMBL/GenBank/DDBJ databases">
        <authorList>
            <consortium name="Genoscope"/>
            <consortium name="Whitehead Institute Centre for Genome Research"/>
        </authorList>
    </citation>
    <scope>NUCLEOTIDE SEQUENCE</scope>
</reference>
<dbReference type="PANTHER" id="PTHR13992:SF5">
    <property type="entry name" value="NUCLEAR RECEPTOR COREPRESSOR 1"/>
    <property type="match status" value="1"/>
</dbReference>
<dbReference type="Gene3D" id="1.10.10.60">
    <property type="entry name" value="Homeodomain-like"/>
    <property type="match status" value="1"/>
</dbReference>
<evidence type="ECO:0000256" key="6">
    <source>
        <dbReference type="ARBA" id="ARBA00023054"/>
    </source>
</evidence>
<keyword evidence="9" id="KW-0539">Nucleus</keyword>
<keyword evidence="4" id="KW-0677">Repeat</keyword>
<keyword evidence="6" id="KW-0175">Coiled coil</keyword>
<sequence>SSSGYPHSQGTFSNEQNRYPPHSVQYTFTSTRHPQDYTSPDYRTHIQDPQGRRRPSLLSEFHPGTERPPERRHGYEQQFHSIAAQSEHEALEAKRPRMETVAEAHITRTPPTAGGIVLPITHTVQDSLRATVEVKKESQFTVKVESPSPGGHSLHIGEDQDTSPSKLSKEELIQSMDRVDREIAKVEQQILKLKKKQQQLEEEAAKPVEPEKPVTPPPVEHKHRSIVQIIYDENRKKAEEAHKILEGLGPKVELPLYNQPSDTKVYHDNIKTNQVMRKKLILFFKRRNHARKQREQKICQRYDQLMEAWEKKVERMENNPRRKAKESRTREYYERQFPEIRKQREQQERFQRVGQRGTGLSATIARSEHEISEIIDGLSEQEVGTPVLDMKRLFDKIKRSVFVVTTCLNRTSERMTHNLVFFPQNNEKQMRQLSVIPPMMYDSEQRRVKFINMNGLMDDPMKVYKARQFMNVWTEHEKEIFKEKFVQHPKNFGLIASYLERKCVADCVLYYYLTKKNNNYKTLVRRNYGKRRGRNQQITRPSQEEKSDDKNEDDKAEKSEKKEDEEKKDEEEKDEKEDSRDISKDKDKCDGGEDEEGKEHNTPRGRKTANSQGRRKGRITTRSMANEAASVAADEAPSAATDSLTDPPQLTKSDPAQKALKEPAKPQTPIASVDASKAAAGETGETSRWTEEEMEVAKKGLVEHGRNWTAIAKMVGTKSEAQCKNFYFNYKRRHNLDNLLQQHKQDTRRARADRSQGEGQATASPDDDDEDNADDSEGQKDDKKHVLISKQLVPSHDQPIFFGLVYLREGQILGQTARGDNSSDTESAPSPSQADSSKSADSKRSESAAGDSQCSDQDRCQAGSGKAPEPSYTELRVKEEKSPEDEMQSQEAKVASFSGSIRPKTEPQDMDMKVGEVQVKMEPEVKERGEKAEHGGREHHSDNDSSATCSADEDIEAEPERRCAFLTALFKCVYRWTMYFSYVLDQFLWFCRILVEKPSLLNPPGSVLVSSPKQAQLNIQQLQQRAAAIPPMVPGHFGPGGVPISGFAMLQHQIKAVHESAHQEEKQRQDQGDLERRPPFNSRSPTIIDRDVLHPVSSQLVQGIPDGVRVTFSRPSRPANIPSPPPLIPTTKPTDKPSFIQGGSISQGTPGTYLPPHAVYGPEGSKSTVGSISLGLPRQQDLNKSGTTTLYKYKIQRNNTRKLWAYLGTAVSAIQDSRGNPAKVGETLAFRGSITQGTPALSQSSLAADLLKGTITKLATEDLTSSDKTRGEQMAKGHVIYEGKSGHIVSYDAIKNSRENTLKRTYDMIEGPMSRTHSGRDGAQFEGLISRALPRDGLHGDSKERPLITGSIMQGTPRTTAESYEEALKYGKQIKRESPPIRSFEGGISKGKPYEGVNTIKELGRSIHEIPRQDPSGQDLRKTPELSDRRAMESSLSQIHSLNQPTIKHNVKSLITSPSKLPHSMPQLEAMERVKYEDSKPVRHTSVVNSTASVLRSTHQEGHLVNYSTNPVSRGSPMLGRASEGSSKSSAHERKSTMTPTQRESVPAKSPVSGSDPVASHSPFDPHHRPVVPGEVYRAHLSPHLDPTLAYHRVLDPAFMFPRQPSPTGYHNTYQLYTMENTRQTILNDYITSQQMQVIPRPDMARGLSPREQPVTIPYAPGARGIIDLAQMPPTILLPHPGGTGTPTLERIAYLPGAQPPFPPRGFTQPPYHQVTRLIWLPPLLPSPVQRGSVRGNSRKRRERRKEKGSNERGNENGRESGKCEKESGKELMNIFAGVCRSSQVGLPSSAAATAAAQSSSRYSTAADALAALVDAAASAPQMDVAKVKENKHDREEDLSVRRTTALSEHQQQEAERRSMQSPYGAMSLPVGKPHTPYAEGPGNKDKALQTSKSRIEEELRTRGKTTITAANFIDVIITRQIASDKDSRERGSQSSDSSSSLSSNRYDNTGGGAIEVISPAGSPVQPQQDKPEEGQQQTAGMRAYDTSRYRTPGEPTQQTSAQQPPSSQPDSYSQVPKTHRVMTLADHISHIITQDFARNQDPTPVPSTASATFQTVMPPASSSGRVKVPSRYSPENQGQGPHHQRPSSRVSPENAPDKPRARPGRSPDRGGRVMDNYEPISPPHTYQGMDKQDPGGPASQRREAESDIRTDSRSPGSVSYLPSFFTKLENTSPMVKSKKQEIFRKLNSTTGVKDSDVGNAQPGTEIFNLPAVTSSSVINPRNQSFNDPANNLGLEDIIRKALMGNLEERQEDHQGGVAAQCTINNSSATGGDSRQEMNSSPSMGRRSRKQKQGKTTSRKSKSPNLGQAYSAGERPSSVSSVHSEGDYHRQAQAQAQWSWDDRPSSTGSMQFPYNPLTMRILNNTPPTSIASPAIQSQQPQLPQPQPPQQQPPAAAPVGQQRVWKSLLSEKYETLSDSDD</sequence>
<feature type="compositionally biased region" description="Low complexity" evidence="10">
    <location>
        <begin position="623"/>
        <end position="643"/>
    </location>
</feature>
<feature type="compositionally biased region" description="Low complexity" evidence="10">
    <location>
        <begin position="2369"/>
        <end position="2381"/>
    </location>
</feature>
<dbReference type="InterPro" id="IPR017884">
    <property type="entry name" value="SANT_dom"/>
</dbReference>
<name>Q4SLH4_TETNG</name>
<feature type="region of interest" description="Disordered" evidence="10">
    <location>
        <begin position="201"/>
        <end position="220"/>
    </location>
</feature>
<dbReference type="PROSITE" id="PS51294">
    <property type="entry name" value="HTH_MYB"/>
    <property type="match status" value="1"/>
</dbReference>
<feature type="region of interest" description="Disordered" evidence="10">
    <location>
        <begin position="141"/>
        <end position="168"/>
    </location>
</feature>
<keyword evidence="7" id="KW-0238">DNA-binding</keyword>
<dbReference type="GO" id="GO:0005654">
    <property type="term" value="C:nucleoplasm"/>
    <property type="evidence" value="ECO:0007669"/>
    <property type="project" value="UniProtKB-ARBA"/>
</dbReference>
<dbReference type="CDD" id="cd00167">
    <property type="entry name" value="SANT"/>
    <property type="match status" value="2"/>
</dbReference>
<feature type="compositionally biased region" description="Acidic residues" evidence="10">
    <location>
        <begin position="566"/>
        <end position="575"/>
    </location>
</feature>
<dbReference type="InterPro" id="IPR009057">
    <property type="entry name" value="Homeodomain-like_sf"/>
</dbReference>
<comment type="similarity">
    <text evidence="2">Belongs to the N-CoR nuclear receptor corepressors family.</text>
</comment>
<feature type="compositionally biased region" description="Basic residues" evidence="10">
    <location>
        <begin position="524"/>
        <end position="534"/>
    </location>
</feature>
<feature type="region of interest" description="Disordered" evidence="10">
    <location>
        <begin position="1495"/>
        <end position="1571"/>
    </location>
</feature>
<gene>
    <name evidence="14" type="ORF">GSTENG00016242001</name>
</gene>
<feature type="region of interest" description="Disordered" evidence="10">
    <location>
        <begin position="524"/>
        <end position="696"/>
    </location>
</feature>
<feature type="compositionally biased region" description="Low complexity" evidence="10">
    <location>
        <begin position="826"/>
        <end position="837"/>
    </location>
</feature>
<feature type="compositionally biased region" description="Polar residues" evidence="10">
    <location>
        <begin position="24"/>
        <end position="38"/>
    </location>
</feature>
<feature type="domain" description="Myb-like" evidence="11">
    <location>
        <begin position="681"/>
        <end position="731"/>
    </location>
</feature>
<accession>Q4SLH4</accession>
<dbReference type="FunFam" id="1.20.58.1880:FF:000010">
    <property type="entry name" value="Nuclear receptor corepressor 1"/>
    <property type="match status" value="1"/>
</dbReference>
<evidence type="ECO:0000256" key="8">
    <source>
        <dbReference type="ARBA" id="ARBA00023163"/>
    </source>
</evidence>
<feature type="region of interest" description="Disordered" evidence="10">
    <location>
        <begin position="1"/>
        <end position="73"/>
    </location>
</feature>
<evidence type="ECO:0000256" key="5">
    <source>
        <dbReference type="ARBA" id="ARBA00023015"/>
    </source>
</evidence>
<evidence type="ECO:0000256" key="4">
    <source>
        <dbReference type="ARBA" id="ARBA00022737"/>
    </source>
</evidence>
<protein>
    <submittedName>
        <fullName evidence="14">Chromosome 7 SCAF14557, whole genome shotgun sequence</fullName>
    </submittedName>
</protein>
<comment type="subcellular location">
    <subcellularLocation>
        <location evidence="1">Nucleus</location>
    </subcellularLocation>
</comment>
<dbReference type="Gene3D" id="1.20.5.430">
    <property type="match status" value="1"/>
</dbReference>
<evidence type="ECO:0000256" key="1">
    <source>
        <dbReference type="ARBA" id="ARBA00004123"/>
    </source>
</evidence>
<organism evidence="14">
    <name type="scientific">Tetraodon nigroviridis</name>
    <name type="common">Spotted green pufferfish</name>
    <name type="synonym">Chelonodon nigroviridis</name>
    <dbReference type="NCBI Taxonomy" id="99883"/>
    <lineage>
        <taxon>Eukaryota</taxon>
        <taxon>Metazoa</taxon>
        <taxon>Chordata</taxon>
        <taxon>Craniata</taxon>
        <taxon>Vertebrata</taxon>
        <taxon>Euteleostomi</taxon>
        <taxon>Actinopterygii</taxon>
        <taxon>Neopterygii</taxon>
        <taxon>Teleostei</taxon>
        <taxon>Neoteleostei</taxon>
        <taxon>Acanthomorphata</taxon>
        <taxon>Eupercaria</taxon>
        <taxon>Tetraodontiformes</taxon>
        <taxon>Tetradontoidea</taxon>
        <taxon>Tetraodontidae</taxon>
        <taxon>Tetraodon</taxon>
    </lineage>
</organism>
<dbReference type="OrthoDB" id="10258692at2759"/>
<feature type="region of interest" description="Disordered" evidence="10">
    <location>
        <begin position="1729"/>
        <end position="1766"/>
    </location>
</feature>
<evidence type="ECO:0000259" key="12">
    <source>
        <dbReference type="PROSITE" id="PS51293"/>
    </source>
</evidence>
<dbReference type="InterPro" id="IPR031557">
    <property type="entry name" value="N-CoR_GPS2_interact"/>
</dbReference>
<evidence type="ECO:0000256" key="2">
    <source>
        <dbReference type="ARBA" id="ARBA00010097"/>
    </source>
</evidence>
<evidence type="ECO:0000256" key="3">
    <source>
        <dbReference type="ARBA" id="ARBA00022491"/>
    </source>
</evidence>
<dbReference type="Pfam" id="PF00249">
    <property type="entry name" value="Myb_DNA-binding"/>
    <property type="match status" value="2"/>
</dbReference>
<dbReference type="GO" id="GO:0046966">
    <property type="term" value="F:nuclear thyroid hormone receptor binding"/>
    <property type="evidence" value="ECO:0007669"/>
    <property type="project" value="TreeGrafter"/>
</dbReference>
<proteinExistence type="inferred from homology"/>
<dbReference type="GO" id="GO:0003677">
    <property type="term" value="F:DNA binding"/>
    <property type="evidence" value="ECO:0007669"/>
    <property type="project" value="UniProtKB-KW"/>
</dbReference>
<feature type="compositionally biased region" description="Basic and acidic residues" evidence="10">
    <location>
        <begin position="63"/>
        <end position="73"/>
    </location>
</feature>
<feature type="compositionally biased region" description="Polar residues" evidence="10">
    <location>
        <begin position="1"/>
        <end position="17"/>
    </location>
</feature>
<dbReference type="InterPro" id="IPR051571">
    <property type="entry name" value="N-CoR_corepressor"/>
</dbReference>
<evidence type="ECO:0000256" key="9">
    <source>
        <dbReference type="ARBA" id="ARBA00023242"/>
    </source>
</evidence>
<feature type="region of interest" description="Disordered" evidence="10">
    <location>
        <begin position="1058"/>
        <end position="1088"/>
    </location>
</feature>
<dbReference type="KEGG" id="tng:GSTEN00016242G001"/>
<dbReference type="GO" id="GO:0032991">
    <property type="term" value="C:protein-containing complex"/>
    <property type="evidence" value="ECO:0007669"/>
    <property type="project" value="UniProtKB-ARBA"/>
</dbReference>
<dbReference type="InterPro" id="IPR001005">
    <property type="entry name" value="SANT/Myb"/>
</dbReference>
<evidence type="ECO:0000256" key="7">
    <source>
        <dbReference type="ARBA" id="ARBA00023125"/>
    </source>
</evidence>
<feature type="compositionally biased region" description="Basic and acidic residues" evidence="10">
    <location>
        <begin position="2096"/>
        <end position="2113"/>
    </location>
</feature>
<feature type="compositionally biased region" description="Basic and acidic residues" evidence="10">
    <location>
        <begin position="542"/>
        <end position="565"/>
    </location>
</feature>
<feature type="compositionally biased region" description="Basic and acidic residues" evidence="10">
    <location>
        <begin position="2141"/>
        <end position="2153"/>
    </location>
</feature>
<dbReference type="EMBL" id="CAAE01014557">
    <property type="protein sequence ID" value="CAF98508.1"/>
    <property type="molecule type" value="Genomic_DNA"/>
</dbReference>
<feature type="compositionally biased region" description="Basic and acidic residues" evidence="10">
    <location>
        <begin position="1827"/>
        <end position="1841"/>
    </location>
</feature>
<feature type="region of interest" description="Disordered" evidence="10">
    <location>
        <begin position="816"/>
        <end position="953"/>
    </location>
</feature>
<feature type="compositionally biased region" description="Basic residues" evidence="10">
    <location>
        <begin position="2286"/>
        <end position="2302"/>
    </location>
</feature>
<dbReference type="PROSITE" id="PS50090">
    <property type="entry name" value="MYB_LIKE"/>
    <property type="match status" value="1"/>
</dbReference>
<evidence type="ECO:0000259" key="11">
    <source>
        <dbReference type="PROSITE" id="PS50090"/>
    </source>
</evidence>
<feature type="compositionally biased region" description="Polar residues" evidence="10">
    <location>
        <begin position="644"/>
        <end position="654"/>
    </location>
</feature>
<feature type="compositionally biased region" description="Low complexity" evidence="10">
    <location>
        <begin position="1933"/>
        <end position="1944"/>
    </location>
</feature>
<keyword evidence="8" id="KW-0804">Transcription</keyword>
<feature type="region of interest" description="Disordered" evidence="10">
    <location>
        <begin position="1827"/>
        <end position="1891"/>
    </location>
</feature>
<dbReference type="FunFam" id="1.20.5.430:FF:000001">
    <property type="entry name" value="Nuclear receptor corepressor 2 isoform 1"/>
    <property type="match status" value="1"/>
</dbReference>
<feature type="compositionally biased region" description="Basic and acidic residues" evidence="10">
    <location>
        <begin position="903"/>
        <end position="943"/>
    </location>
</feature>
<keyword evidence="5" id="KW-0805">Transcription regulation</keyword>
<evidence type="ECO:0000256" key="10">
    <source>
        <dbReference type="SAM" id="MobiDB-lite"/>
    </source>
</evidence>
<dbReference type="Pfam" id="PF15784">
    <property type="entry name" value="GPS2_interact"/>
    <property type="match status" value="1"/>
</dbReference>
<keyword evidence="3" id="KW-0678">Repressor</keyword>